<dbReference type="EMBL" id="CAJNOC010002082">
    <property type="protein sequence ID" value="CAF0911391.1"/>
    <property type="molecule type" value="Genomic_DNA"/>
</dbReference>
<reference evidence="2" key="1">
    <citation type="submission" date="2021-02" db="EMBL/GenBank/DDBJ databases">
        <authorList>
            <person name="Nowell W R."/>
        </authorList>
    </citation>
    <scope>NUCLEOTIDE SEQUENCE</scope>
    <source>
        <strain evidence="2">Ploen Becks lab</strain>
    </source>
</reference>
<organism evidence="2 3">
    <name type="scientific">Brachionus calyciflorus</name>
    <dbReference type="NCBI Taxonomy" id="104777"/>
    <lineage>
        <taxon>Eukaryota</taxon>
        <taxon>Metazoa</taxon>
        <taxon>Spiralia</taxon>
        <taxon>Gnathifera</taxon>
        <taxon>Rotifera</taxon>
        <taxon>Eurotatoria</taxon>
        <taxon>Monogononta</taxon>
        <taxon>Pseudotrocha</taxon>
        <taxon>Ploima</taxon>
        <taxon>Brachionidae</taxon>
        <taxon>Brachionus</taxon>
    </lineage>
</organism>
<dbReference type="Proteomes" id="UP000663879">
    <property type="component" value="Unassembled WGS sequence"/>
</dbReference>
<dbReference type="InterPro" id="IPR033464">
    <property type="entry name" value="CSN8_PSD8_EIF3K"/>
</dbReference>
<dbReference type="Gene3D" id="2.40.128.180">
    <property type="match status" value="2"/>
</dbReference>
<evidence type="ECO:0000259" key="1">
    <source>
        <dbReference type="PROSITE" id="PS50250"/>
    </source>
</evidence>
<dbReference type="Pfam" id="PF06905">
    <property type="entry name" value="FAIM1"/>
    <property type="match status" value="1"/>
</dbReference>
<evidence type="ECO:0000313" key="2">
    <source>
        <dbReference type="EMBL" id="CAF0911391.1"/>
    </source>
</evidence>
<dbReference type="OrthoDB" id="6262731at2759"/>
<comment type="caution">
    <text evidence="2">The sequence shown here is derived from an EMBL/GenBank/DDBJ whole genome shotgun (WGS) entry which is preliminary data.</text>
</comment>
<keyword evidence="3" id="KW-1185">Reference proteome</keyword>
<dbReference type="InterPro" id="IPR038513">
    <property type="entry name" value="FAIM1_dom_sf"/>
</dbReference>
<dbReference type="FunFam" id="2.40.128.180:FF:000001">
    <property type="entry name" value="Fas apoptotic inhibitory molecule 1"/>
    <property type="match status" value="1"/>
</dbReference>
<name>A0A814ABW4_9BILA</name>
<dbReference type="InterPro" id="IPR000717">
    <property type="entry name" value="PCI_dom"/>
</dbReference>
<sequence>MSEDLVAKWDISLPDGKYRIEFEHGTTSGRRVIRVNDKEIMRQNWMFKLVGQENFQIGKNKFLISIDSATGFSYEYSLQVNGKSYEKFCENQSKILQSWTFTIGDTDYRVVLEKNTMDLWINGQRLDVEPEFTENGTETVFELNGTPCRLITVSSGHRRSGLVHALIVNNKEITPATNKMNLEQTVLKEKIESLEQIELIEQDETKEETFKTLLIYYILNDEELKAKFLWKRIPPALKNSESELSKLWVIIQFLIQRNYPLAFEKANQFTTFSTDDLRNLFSHLIETMREKLFNLVQVAYTSISVKELATLLQLDEEKIVKIALKNEWKIDESRTYLTPNKIVSDEIVEIDNQFQMGQLTKIFSFIET</sequence>
<accession>A0A814ABW4</accession>
<dbReference type="PANTHER" id="PTHR13088:SF3">
    <property type="entry name" value="FAS APOPTOTIC INHIBITORY MOLECULE 1"/>
    <property type="match status" value="1"/>
</dbReference>
<dbReference type="InterPro" id="IPR010695">
    <property type="entry name" value="FAIM1"/>
</dbReference>
<feature type="domain" description="PCI" evidence="1">
    <location>
        <begin position="183"/>
        <end position="353"/>
    </location>
</feature>
<dbReference type="Pfam" id="PF10075">
    <property type="entry name" value="CSN8_PSD8_EIF3K"/>
    <property type="match status" value="1"/>
</dbReference>
<dbReference type="AlphaFoldDB" id="A0A814ABW4"/>
<proteinExistence type="predicted"/>
<dbReference type="PROSITE" id="PS50250">
    <property type="entry name" value="PCI"/>
    <property type="match status" value="1"/>
</dbReference>
<dbReference type="GO" id="GO:1902042">
    <property type="term" value="P:negative regulation of extrinsic apoptotic signaling pathway via death domain receptors"/>
    <property type="evidence" value="ECO:0007669"/>
    <property type="project" value="TreeGrafter"/>
</dbReference>
<gene>
    <name evidence="2" type="ORF">OXX778_LOCUS11922</name>
</gene>
<dbReference type="PANTHER" id="PTHR13088">
    <property type="entry name" value="FAS APOPTOTIC INHIBITORY MOLECULE FAIM"/>
    <property type="match status" value="1"/>
</dbReference>
<dbReference type="Gene3D" id="1.25.40.990">
    <property type="match status" value="1"/>
</dbReference>
<evidence type="ECO:0000313" key="3">
    <source>
        <dbReference type="Proteomes" id="UP000663879"/>
    </source>
</evidence>
<protein>
    <recommendedName>
        <fullName evidence="1">PCI domain-containing protein</fullName>
    </recommendedName>
</protein>